<organism evidence="2 3">
    <name type="scientific">Sinimarinibacterium flocculans</name>
    <dbReference type="NCBI Taxonomy" id="985250"/>
    <lineage>
        <taxon>Bacteria</taxon>
        <taxon>Pseudomonadati</taxon>
        <taxon>Pseudomonadota</taxon>
        <taxon>Gammaproteobacteria</taxon>
        <taxon>Nevskiales</taxon>
        <taxon>Nevskiaceae</taxon>
        <taxon>Sinimarinibacterium</taxon>
    </lineage>
</organism>
<name>A0A318EER9_9GAMM</name>
<protein>
    <submittedName>
        <fullName evidence="2">Multidrug efflux pump subunit AcrB</fullName>
    </submittedName>
</protein>
<dbReference type="RefSeq" id="WP_110263407.1">
    <property type="nucleotide sequence ID" value="NZ_CAKZQT010000007.1"/>
</dbReference>
<dbReference type="InterPro" id="IPR027463">
    <property type="entry name" value="AcrB_DN_DC_subdom"/>
</dbReference>
<dbReference type="PANTHER" id="PTHR32063:SF77">
    <property type="entry name" value="ACR FAMILY TRANSPORT PROTEIN"/>
    <property type="match status" value="1"/>
</dbReference>
<dbReference type="InterPro" id="IPR001036">
    <property type="entry name" value="Acrflvin-R"/>
</dbReference>
<feature type="transmembrane region" description="Helical" evidence="1">
    <location>
        <begin position="12"/>
        <end position="29"/>
    </location>
</feature>
<dbReference type="PRINTS" id="PR00702">
    <property type="entry name" value="ACRIFLAVINRP"/>
</dbReference>
<keyword evidence="1" id="KW-0812">Transmembrane</keyword>
<dbReference type="EMBL" id="QICN01000001">
    <property type="protein sequence ID" value="PXV71279.1"/>
    <property type="molecule type" value="Genomic_DNA"/>
</dbReference>
<dbReference type="Gene3D" id="3.30.70.1430">
    <property type="entry name" value="Multidrug efflux transporter AcrB pore domain"/>
    <property type="match status" value="2"/>
</dbReference>
<dbReference type="GO" id="GO:0005886">
    <property type="term" value="C:plasma membrane"/>
    <property type="evidence" value="ECO:0007669"/>
    <property type="project" value="TreeGrafter"/>
</dbReference>
<dbReference type="SUPFAM" id="SSF82714">
    <property type="entry name" value="Multidrug efflux transporter AcrB TolC docking domain, DN and DC subdomains"/>
    <property type="match status" value="2"/>
</dbReference>
<reference evidence="2 3" key="1">
    <citation type="submission" date="2018-04" db="EMBL/GenBank/DDBJ databases">
        <title>Genomic Encyclopedia of Type Strains, Phase IV (KMG-IV): sequencing the most valuable type-strain genomes for metagenomic binning, comparative biology and taxonomic classification.</title>
        <authorList>
            <person name="Goeker M."/>
        </authorList>
    </citation>
    <scope>NUCLEOTIDE SEQUENCE [LARGE SCALE GENOMIC DNA]</scope>
    <source>
        <strain evidence="2 3">DSM 104150</strain>
    </source>
</reference>
<feature type="transmembrane region" description="Helical" evidence="1">
    <location>
        <begin position="461"/>
        <end position="479"/>
    </location>
</feature>
<dbReference type="PANTHER" id="PTHR32063">
    <property type="match status" value="1"/>
</dbReference>
<feature type="transmembrane region" description="Helical" evidence="1">
    <location>
        <begin position="331"/>
        <end position="351"/>
    </location>
</feature>
<feature type="transmembrane region" description="Helical" evidence="1">
    <location>
        <begin position="947"/>
        <end position="968"/>
    </location>
</feature>
<dbReference type="AlphaFoldDB" id="A0A318EER9"/>
<dbReference type="GO" id="GO:0042910">
    <property type="term" value="F:xenobiotic transmembrane transporter activity"/>
    <property type="evidence" value="ECO:0007669"/>
    <property type="project" value="TreeGrafter"/>
</dbReference>
<evidence type="ECO:0000313" key="3">
    <source>
        <dbReference type="Proteomes" id="UP000248330"/>
    </source>
</evidence>
<comment type="caution">
    <text evidence="2">The sequence shown here is derived from an EMBL/GenBank/DDBJ whole genome shotgun (WGS) entry which is preliminary data.</text>
</comment>
<feature type="transmembrane region" description="Helical" evidence="1">
    <location>
        <begin position="874"/>
        <end position="894"/>
    </location>
</feature>
<dbReference type="Proteomes" id="UP000248330">
    <property type="component" value="Unassembled WGS sequence"/>
</dbReference>
<keyword evidence="1" id="KW-1133">Transmembrane helix</keyword>
<evidence type="ECO:0000313" key="2">
    <source>
        <dbReference type="EMBL" id="PXV71279.1"/>
    </source>
</evidence>
<gene>
    <name evidence="2" type="ORF">C8D93_101324</name>
</gene>
<dbReference type="Gene3D" id="1.20.1640.10">
    <property type="entry name" value="Multidrug efflux transporter AcrB transmembrane domain"/>
    <property type="match status" value="2"/>
</dbReference>
<accession>A0A318EER9</accession>
<feature type="transmembrane region" description="Helical" evidence="1">
    <location>
        <begin position="980"/>
        <end position="1004"/>
    </location>
</feature>
<evidence type="ECO:0000256" key="1">
    <source>
        <dbReference type="SAM" id="Phobius"/>
    </source>
</evidence>
<dbReference type="SUPFAM" id="SSF82866">
    <property type="entry name" value="Multidrug efflux transporter AcrB transmembrane domain"/>
    <property type="match status" value="2"/>
</dbReference>
<dbReference type="SUPFAM" id="SSF82693">
    <property type="entry name" value="Multidrug efflux transporter AcrB pore domain, PN1, PN2, PC1 and PC2 subdomains"/>
    <property type="match status" value="3"/>
</dbReference>
<proteinExistence type="predicted"/>
<feature type="transmembrane region" description="Helical" evidence="1">
    <location>
        <begin position="900"/>
        <end position="926"/>
    </location>
</feature>
<keyword evidence="3" id="KW-1185">Reference proteome</keyword>
<feature type="transmembrane region" description="Helical" evidence="1">
    <location>
        <begin position="358"/>
        <end position="381"/>
    </location>
</feature>
<dbReference type="Gene3D" id="3.30.70.1320">
    <property type="entry name" value="Multidrug efflux transporter AcrB pore domain like"/>
    <property type="match status" value="1"/>
</dbReference>
<feature type="transmembrane region" description="Helical" evidence="1">
    <location>
        <begin position="519"/>
        <end position="542"/>
    </location>
</feature>
<keyword evidence="1" id="KW-0472">Membrane</keyword>
<sequence length="1025" mass="110395">MNFSSWAIRQPTPSILLFFMLTVAGLIAFERLGIQSMPDMEFPSVSLVANVPGAAPEQLEAEVARPIEDAVSSIGSVRHVTTTINDGAVSMMIEFAYEKQTQEAVIDVRDAVARIRSTLPSEMQEPVVSRVEIAGLPMVTYAVSSDRMDEADLSWFVDDTVSRALLQVRGVAEVRRQGGVTREVRVELDPIRLQAQQVTPGQISSQLRRMQQEAPGGRGDLSGLEQTVRTLGTVTDASALAQMSLPLADGRRLRLADVAEVRDTHAERRQLALLDGEQVVGVDIMRARGHDDVTTSKGVYAGIEALQDAHPQVRFVEVSNTVDHSKSEYQAAMRALYEGCILAVLVVWAFLRDWRATLVSAVALPLSIIPTFIVIMAMGYYLNVLTLLALTLVIGILVDDAIVEVENIMRHLEMGKPPLKAAMEAADEIGLAVIATSLTLVAVFLPTAFAGGMTGSLFRQFGWTAAAAVLFSLLVARLLTPMMAAYLLKPRTQVHHDGRLMLGYLKAARWCLDHPRTTVVGAGAFFLVSLVMIGQLPMAFIAGTDSSNEVAIVEAPPGSSLEQTRELAERARVLLAELPFVELVYTTIGAGVQTGNIRDSLAAAEVRTAQLTARFTAEAGRRHTIDELRVAMREALAPLPGARVSIGRGTPGEKMNLILAGDDPQVLMRTARAVETELRTLRGIGAVTSSASLQRPEIVIRPDFARAAELGITSAAIGEVVRVATVGDYDFNLPRMNLPGRQLYVRVQLDPDARSDPAMIGQLRVRSDAGYAVPLANIAGISLAGGPAQIDRYDRSRVVKLSVDLEGRPIGDVLKEARALPTLKALPSGVREIESGDVEYMTEMVDGFMLAMLAGIFCVYAVMVLLFHDFGQPVTVLAALPLAATGALGLLWLFGLPLSMSALIGLLMLIGIVTKNSILLVDYAIMARRDLGMNRTDALIDACHKRARPIVMTTVAMGAGMMPIALVLSGDDAFRQPMALVVIGGLITSTVLSLLVVPVVFEIVDEFKARVMPRGLGAQAVESTG</sequence>
<dbReference type="Gene3D" id="3.30.2090.10">
    <property type="entry name" value="Multidrug efflux transporter AcrB TolC docking domain, DN and DC subdomains"/>
    <property type="match status" value="2"/>
</dbReference>
<dbReference type="OrthoDB" id="9757904at2"/>
<feature type="transmembrane region" description="Helical" evidence="1">
    <location>
        <begin position="848"/>
        <end position="867"/>
    </location>
</feature>
<feature type="transmembrane region" description="Helical" evidence="1">
    <location>
        <begin position="429"/>
        <end position="449"/>
    </location>
</feature>
<feature type="transmembrane region" description="Helical" evidence="1">
    <location>
        <begin position="387"/>
        <end position="408"/>
    </location>
</feature>
<dbReference type="Gene3D" id="3.30.70.1440">
    <property type="entry name" value="Multidrug efflux transporter AcrB pore domain"/>
    <property type="match status" value="1"/>
</dbReference>
<dbReference type="Pfam" id="PF00873">
    <property type="entry name" value="ACR_tran"/>
    <property type="match status" value="1"/>
</dbReference>